<dbReference type="SUPFAM" id="SSF52058">
    <property type="entry name" value="L domain-like"/>
    <property type="match status" value="2"/>
</dbReference>
<dbReference type="Pfam" id="PF00560">
    <property type="entry name" value="LRR_1"/>
    <property type="match status" value="1"/>
</dbReference>
<feature type="signal peptide" evidence="3">
    <location>
        <begin position="1"/>
        <end position="23"/>
    </location>
</feature>
<evidence type="ECO:0000256" key="2">
    <source>
        <dbReference type="ARBA" id="ARBA00022737"/>
    </source>
</evidence>
<keyword evidence="5" id="KW-1185">Reference proteome</keyword>
<keyword evidence="2" id="KW-0677">Repeat</keyword>
<dbReference type="SMART" id="SM00365">
    <property type="entry name" value="LRR_SD22"/>
    <property type="match status" value="4"/>
</dbReference>
<keyword evidence="3" id="KW-0732">Signal</keyword>
<keyword evidence="1" id="KW-0433">Leucine-rich repeat</keyword>
<dbReference type="Proteomes" id="UP000663879">
    <property type="component" value="Unassembled WGS sequence"/>
</dbReference>
<evidence type="ECO:0000256" key="3">
    <source>
        <dbReference type="SAM" id="SignalP"/>
    </source>
</evidence>
<dbReference type="PANTHER" id="PTHR45712:SF22">
    <property type="entry name" value="INSULIN-LIKE GROWTH FACTOR-BINDING PROTEIN COMPLEX ACID LABILE SUBUNIT"/>
    <property type="match status" value="1"/>
</dbReference>
<comment type="caution">
    <text evidence="4">The sequence shown here is derived from an EMBL/GenBank/DDBJ whole genome shotgun (WGS) entry which is preliminary data.</text>
</comment>
<feature type="chain" id="PRO_5032590174" evidence="3">
    <location>
        <begin position="24"/>
        <end position="499"/>
    </location>
</feature>
<dbReference type="Gene3D" id="3.80.10.10">
    <property type="entry name" value="Ribonuclease Inhibitor"/>
    <property type="match status" value="4"/>
</dbReference>
<dbReference type="EMBL" id="CAJNOC010000770">
    <property type="protein sequence ID" value="CAF0801271.1"/>
    <property type="molecule type" value="Genomic_DNA"/>
</dbReference>
<dbReference type="InterPro" id="IPR032675">
    <property type="entry name" value="LRR_dom_sf"/>
</dbReference>
<gene>
    <name evidence="4" type="ORF">OXX778_LOCUS6480</name>
</gene>
<evidence type="ECO:0000313" key="4">
    <source>
        <dbReference type="EMBL" id="CAF0801271.1"/>
    </source>
</evidence>
<dbReference type="PANTHER" id="PTHR45712">
    <property type="entry name" value="AGAP008170-PA"/>
    <property type="match status" value="1"/>
</dbReference>
<dbReference type="InterPro" id="IPR001611">
    <property type="entry name" value="Leu-rich_rpt"/>
</dbReference>
<dbReference type="SMART" id="SM00369">
    <property type="entry name" value="LRR_TYP"/>
    <property type="match status" value="11"/>
</dbReference>
<accession>A0A813SIZ6</accession>
<dbReference type="InterPro" id="IPR050333">
    <property type="entry name" value="SLRP"/>
</dbReference>
<sequence length="499" mass="57965">MKFLKIKILQISLVFILEKLVSTEWITKMSSYFDTVFFENTILIHEFSTPSRLKCIQKCILFETTCQFLQFTLGKRCELYSSIQKEIFNGNVDIYLRDKKLPRIHFLNGSFLDRLQIFNMAKVSFNLSRNGINQIVPLAFATSNKTETLDLSFNNLTILYSKSFYGMINLKTLDLSFNQISQFESDVFKENSSLAFLHLENNFLKYLNGNIFDNLQWLRLLNLECNQIEVLDTNTFKNLKNIRKIYLGNNNLKSLDPFFHNLELLSLLDISFNKIKTVHKDAFMSRHNLSDILISNNQISEINSETFKGVNYLEKLDLSSNRIQKIDVNFTSNFPNLKELHMSNNNLSFIETRFFNGLEKLEILKLYNCNIRNIDLNSLKNLKVLHLGANKITLFSQNLSSLTELLLTGNPLGNLTYPLISSQNSNLDVLGISNCKLEYIDFDILKNLTNLRTLGITGNQLVFNNETFNGFRNLENVYIDQYYANKFKTVFPNIRFSIL</sequence>
<organism evidence="4 5">
    <name type="scientific">Brachionus calyciflorus</name>
    <dbReference type="NCBI Taxonomy" id="104777"/>
    <lineage>
        <taxon>Eukaryota</taxon>
        <taxon>Metazoa</taxon>
        <taxon>Spiralia</taxon>
        <taxon>Gnathifera</taxon>
        <taxon>Rotifera</taxon>
        <taxon>Eurotatoria</taxon>
        <taxon>Monogononta</taxon>
        <taxon>Pseudotrocha</taxon>
        <taxon>Ploima</taxon>
        <taxon>Brachionidae</taxon>
        <taxon>Brachionus</taxon>
    </lineage>
</organism>
<dbReference type="PROSITE" id="PS51450">
    <property type="entry name" value="LRR"/>
    <property type="match status" value="2"/>
</dbReference>
<dbReference type="AlphaFoldDB" id="A0A813SIZ6"/>
<dbReference type="InterPro" id="IPR003591">
    <property type="entry name" value="Leu-rich_rpt_typical-subtyp"/>
</dbReference>
<dbReference type="OrthoDB" id="694479at2759"/>
<protein>
    <submittedName>
        <fullName evidence="4">Uncharacterized protein</fullName>
    </submittedName>
</protein>
<proteinExistence type="predicted"/>
<reference evidence="4" key="1">
    <citation type="submission" date="2021-02" db="EMBL/GenBank/DDBJ databases">
        <authorList>
            <person name="Nowell W R."/>
        </authorList>
    </citation>
    <scope>NUCLEOTIDE SEQUENCE</scope>
    <source>
        <strain evidence="4">Ploen Becks lab</strain>
    </source>
</reference>
<name>A0A813SIZ6_9BILA</name>
<evidence type="ECO:0000313" key="5">
    <source>
        <dbReference type="Proteomes" id="UP000663879"/>
    </source>
</evidence>
<evidence type="ECO:0000256" key="1">
    <source>
        <dbReference type="ARBA" id="ARBA00022614"/>
    </source>
</evidence>
<dbReference type="Pfam" id="PF13855">
    <property type="entry name" value="LRR_8"/>
    <property type="match status" value="2"/>
</dbReference>